<protein>
    <submittedName>
        <fullName evidence="2">Predicted protein</fullName>
    </submittedName>
</protein>
<sequence>MVNVIGGRLKRRNIRGSQTRFKALIFYATISMSYLESEISGNHGNSQEISGNNCKFHGRLGNCSIIFQYELYICLITWCHLQLCMPTSNVMLSVKDSDRRQTTSSRETIRFKSVETPTSCDYVELLNFPTRKFIVLPSHLNVQLVLDKRCPPSSSYSILPPSLTNRVPRQTVSSLVHERCPPSLEEQHPPSLEERLPPPLEEWLPASLEEQLAPVKNGFLP</sequence>
<feature type="compositionally biased region" description="Basic and acidic residues" evidence="1">
    <location>
        <begin position="179"/>
        <end position="196"/>
    </location>
</feature>
<evidence type="ECO:0000256" key="1">
    <source>
        <dbReference type="SAM" id="MobiDB-lite"/>
    </source>
</evidence>
<accession>B0DZR2</accession>
<proteinExistence type="predicted"/>
<gene>
    <name evidence="2" type="ORF">LACBIDRAFT_334618</name>
</gene>
<evidence type="ECO:0000313" key="3">
    <source>
        <dbReference type="Proteomes" id="UP000001194"/>
    </source>
</evidence>
<name>B0DZR2_LACBS</name>
<keyword evidence="3" id="KW-1185">Reference proteome</keyword>
<feature type="region of interest" description="Disordered" evidence="1">
    <location>
        <begin position="179"/>
        <end position="198"/>
    </location>
</feature>
<dbReference type="Proteomes" id="UP000001194">
    <property type="component" value="Unassembled WGS sequence"/>
</dbReference>
<dbReference type="GeneID" id="6085124"/>
<organism evidence="3">
    <name type="scientific">Laccaria bicolor (strain S238N-H82 / ATCC MYA-4686)</name>
    <name type="common">Bicoloured deceiver</name>
    <name type="synonym">Laccaria laccata var. bicolor</name>
    <dbReference type="NCBI Taxonomy" id="486041"/>
    <lineage>
        <taxon>Eukaryota</taxon>
        <taxon>Fungi</taxon>
        <taxon>Dikarya</taxon>
        <taxon>Basidiomycota</taxon>
        <taxon>Agaricomycotina</taxon>
        <taxon>Agaricomycetes</taxon>
        <taxon>Agaricomycetidae</taxon>
        <taxon>Agaricales</taxon>
        <taxon>Agaricineae</taxon>
        <taxon>Hydnangiaceae</taxon>
        <taxon>Laccaria</taxon>
    </lineage>
</organism>
<dbReference type="AlphaFoldDB" id="B0DZR2"/>
<evidence type="ECO:0000313" key="2">
    <source>
        <dbReference type="EMBL" id="EDQ99877.1"/>
    </source>
</evidence>
<dbReference type="HOGENOM" id="CLU_1250860_0_0_1"/>
<reference evidence="2 3" key="1">
    <citation type="journal article" date="2008" name="Nature">
        <title>The genome of Laccaria bicolor provides insights into mycorrhizal symbiosis.</title>
        <authorList>
            <person name="Martin F."/>
            <person name="Aerts A."/>
            <person name="Ahren D."/>
            <person name="Brun A."/>
            <person name="Danchin E.G.J."/>
            <person name="Duchaussoy F."/>
            <person name="Gibon J."/>
            <person name="Kohler A."/>
            <person name="Lindquist E."/>
            <person name="Pereda V."/>
            <person name="Salamov A."/>
            <person name="Shapiro H.J."/>
            <person name="Wuyts J."/>
            <person name="Blaudez D."/>
            <person name="Buee M."/>
            <person name="Brokstein P."/>
            <person name="Canbaeck B."/>
            <person name="Cohen D."/>
            <person name="Courty P.E."/>
            <person name="Coutinho P.M."/>
            <person name="Delaruelle C."/>
            <person name="Detter J.C."/>
            <person name="Deveau A."/>
            <person name="DiFazio S."/>
            <person name="Duplessis S."/>
            <person name="Fraissinet-Tachet L."/>
            <person name="Lucic E."/>
            <person name="Frey-Klett P."/>
            <person name="Fourrey C."/>
            <person name="Feussner I."/>
            <person name="Gay G."/>
            <person name="Grimwood J."/>
            <person name="Hoegger P.J."/>
            <person name="Jain P."/>
            <person name="Kilaru S."/>
            <person name="Labbe J."/>
            <person name="Lin Y.C."/>
            <person name="Legue V."/>
            <person name="Le Tacon F."/>
            <person name="Marmeisse R."/>
            <person name="Melayah D."/>
            <person name="Montanini B."/>
            <person name="Muratet M."/>
            <person name="Nehls U."/>
            <person name="Niculita-Hirzel H."/>
            <person name="Oudot-Le Secq M.P."/>
            <person name="Peter M."/>
            <person name="Quesneville H."/>
            <person name="Rajashekar B."/>
            <person name="Reich M."/>
            <person name="Rouhier N."/>
            <person name="Schmutz J."/>
            <person name="Yin T."/>
            <person name="Chalot M."/>
            <person name="Henrissat B."/>
            <person name="Kuees U."/>
            <person name="Lucas S."/>
            <person name="Van de Peer Y."/>
            <person name="Podila G.K."/>
            <person name="Polle A."/>
            <person name="Pukkila P.J."/>
            <person name="Richardson P.M."/>
            <person name="Rouze P."/>
            <person name="Sanders I.R."/>
            <person name="Stajich J.E."/>
            <person name="Tunlid A."/>
            <person name="Tuskan G."/>
            <person name="Grigoriev I.V."/>
        </authorList>
    </citation>
    <scope>NUCLEOTIDE SEQUENCE [LARGE SCALE GENOMIC DNA]</scope>
    <source>
        <strain evidence="3">S238N-H82 / ATCC MYA-4686</strain>
    </source>
</reference>
<dbReference type="KEGG" id="lbc:LACBIDRAFT_334618"/>
<dbReference type="EMBL" id="DS547157">
    <property type="protein sequence ID" value="EDQ99877.1"/>
    <property type="molecule type" value="Genomic_DNA"/>
</dbReference>
<dbReference type="RefSeq" id="XP_001889420.1">
    <property type="nucleotide sequence ID" value="XM_001889385.1"/>
</dbReference>
<dbReference type="InParanoid" id="B0DZR2"/>